<accession>A0A239NGL0</accession>
<sequence length="83" mass="9125">MRMCWEIKPVAYAGQQVLDVEAALQILYMFADRAREWAPDNTSGLAESVTAMAARMLTDGARTVHQGFSWSATEGSIYVALTP</sequence>
<proteinExistence type="predicted"/>
<keyword evidence="2" id="KW-1185">Reference proteome</keyword>
<evidence type="ECO:0000313" key="1">
    <source>
        <dbReference type="EMBL" id="SNT54005.1"/>
    </source>
</evidence>
<dbReference type="EMBL" id="FZOF01000036">
    <property type="protein sequence ID" value="SNT54005.1"/>
    <property type="molecule type" value="Genomic_DNA"/>
</dbReference>
<dbReference type="AlphaFoldDB" id="A0A239NGL0"/>
<protein>
    <submittedName>
        <fullName evidence="1">Uncharacterized protein</fullName>
    </submittedName>
</protein>
<name>A0A239NGL0_9ACTN</name>
<reference evidence="1 2" key="1">
    <citation type="submission" date="2017-06" db="EMBL/GenBank/DDBJ databases">
        <authorList>
            <person name="Kim H.J."/>
            <person name="Triplett B.A."/>
        </authorList>
    </citation>
    <scope>NUCLEOTIDE SEQUENCE [LARGE SCALE GENOMIC DNA]</scope>
    <source>
        <strain evidence="1 2">CGMCC 4.1858</strain>
    </source>
</reference>
<dbReference type="Proteomes" id="UP000198280">
    <property type="component" value="Unassembled WGS sequence"/>
</dbReference>
<evidence type="ECO:0000313" key="2">
    <source>
        <dbReference type="Proteomes" id="UP000198280"/>
    </source>
</evidence>
<gene>
    <name evidence="1" type="ORF">SAMN05216252_13622</name>
</gene>
<organism evidence="1 2">
    <name type="scientific">Actinacidiphila glaucinigra</name>
    <dbReference type="NCBI Taxonomy" id="235986"/>
    <lineage>
        <taxon>Bacteria</taxon>
        <taxon>Bacillati</taxon>
        <taxon>Actinomycetota</taxon>
        <taxon>Actinomycetes</taxon>
        <taxon>Kitasatosporales</taxon>
        <taxon>Streptomycetaceae</taxon>
        <taxon>Actinacidiphila</taxon>
    </lineage>
</organism>
<dbReference type="RefSeq" id="WP_089228734.1">
    <property type="nucleotide sequence ID" value="NZ_FZOF01000036.1"/>
</dbReference>